<dbReference type="EMBL" id="SKFG01000022">
    <property type="protein sequence ID" value="TCZ75191.1"/>
    <property type="molecule type" value="Genomic_DNA"/>
</dbReference>
<comment type="caution">
    <text evidence="9">The sequence shown here is derived from an EMBL/GenBank/DDBJ whole genome shotgun (WGS) entry which is preliminary data.</text>
</comment>
<evidence type="ECO:0000256" key="8">
    <source>
        <dbReference type="SAM" id="Phobius"/>
    </source>
</evidence>
<dbReference type="AlphaFoldDB" id="A0A4R4EAQ0"/>
<keyword evidence="5 8" id="KW-0812">Transmembrane</keyword>
<gene>
    <name evidence="9" type="ORF">E0485_18790</name>
</gene>
<feature type="transmembrane region" description="Helical" evidence="8">
    <location>
        <begin position="309"/>
        <end position="327"/>
    </location>
</feature>
<feature type="transmembrane region" description="Helical" evidence="8">
    <location>
        <begin position="278"/>
        <end position="297"/>
    </location>
</feature>
<organism evidence="9 10">
    <name type="scientific">Paenibacillus albiflavus</name>
    <dbReference type="NCBI Taxonomy" id="2545760"/>
    <lineage>
        <taxon>Bacteria</taxon>
        <taxon>Bacillati</taxon>
        <taxon>Bacillota</taxon>
        <taxon>Bacilli</taxon>
        <taxon>Bacillales</taxon>
        <taxon>Paenibacillaceae</taxon>
        <taxon>Paenibacillus</taxon>
    </lineage>
</organism>
<dbReference type="OrthoDB" id="2381188at2"/>
<accession>A0A4R4EAQ0</accession>
<feature type="transmembrane region" description="Helical" evidence="8">
    <location>
        <begin position="339"/>
        <end position="361"/>
    </location>
</feature>
<proteinExistence type="inferred from homology"/>
<keyword evidence="7 8" id="KW-0472">Membrane</keyword>
<comment type="subcellular location">
    <subcellularLocation>
        <location evidence="1">Membrane</location>
        <topology evidence="1">Multi-pass membrane protein</topology>
    </subcellularLocation>
</comment>
<keyword evidence="10" id="KW-1185">Reference proteome</keyword>
<feature type="transmembrane region" description="Helical" evidence="8">
    <location>
        <begin position="147"/>
        <end position="169"/>
    </location>
</feature>
<dbReference type="PANTHER" id="PTHR34975:SF2">
    <property type="entry name" value="SPORE GERMINATION PROTEIN A2"/>
    <property type="match status" value="1"/>
</dbReference>
<dbReference type="GO" id="GO:0009847">
    <property type="term" value="P:spore germination"/>
    <property type="evidence" value="ECO:0007669"/>
    <property type="project" value="InterPro"/>
</dbReference>
<keyword evidence="4" id="KW-0309">Germination</keyword>
<keyword evidence="6 8" id="KW-1133">Transmembrane helix</keyword>
<evidence type="ECO:0000256" key="3">
    <source>
        <dbReference type="ARBA" id="ARBA00022448"/>
    </source>
</evidence>
<reference evidence="9 10" key="1">
    <citation type="submission" date="2019-03" db="EMBL/GenBank/DDBJ databases">
        <authorList>
            <person name="Kim M.K.M."/>
        </authorList>
    </citation>
    <scope>NUCLEOTIDE SEQUENCE [LARGE SCALE GENOMIC DNA]</scope>
    <source>
        <strain evidence="9 10">18JY21-1</strain>
    </source>
</reference>
<evidence type="ECO:0000256" key="7">
    <source>
        <dbReference type="ARBA" id="ARBA00023136"/>
    </source>
</evidence>
<keyword evidence="3" id="KW-0813">Transport</keyword>
<feature type="transmembrane region" description="Helical" evidence="8">
    <location>
        <begin position="120"/>
        <end position="140"/>
    </location>
</feature>
<sequence>MMIKWGTHMLNRQINVFQACMIFSLVVGLTSHVIDNSMILNSSGRDAWIAVLFAAVFFLIWCALLKFIVQRSDQQPLLYWLKQQTGSVFAWIILVPLLLQIYLFGSVTVSYTVMWTVVNYLPETPVFAISLSLVFLSYWCARYGLNVIAICAGILLPIVIGLGIFVNIANIQHKDYSMLKPILEHGMMPVYKGMMYSAGSFAELIMLLCMQHQLKGKVRLWHLLVLATFLVIITLGPVTAAIAEFGPTEAAKQTTSPYEQWRLVTIGSSIEHLDFFSIYQWLAGAFIRMSLMIFLLAEIIQFQSKKAREWFLFIIAVSYLLVPLLPISQELFFHFLYHMYFPISLFLIILLSFIMGIIALFTKTSKEDTV</sequence>
<evidence type="ECO:0000313" key="9">
    <source>
        <dbReference type="EMBL" id="TCZ75191.1"/>
    </source>
</evidence>
<evidence type="ECO:0000256" key="1">
    <source>
        <dbReference type="ARBA" id="ARBA00004141"/>
    </source>
</evidence>
<name>A0A4R4EAQ0_9BACL</name>
<dbReference type="PANTHER" id="PTHR34975">
    <property type="entry name" value="SPORE GERMINATION PROTEIN A2"/>
    <property type="match status" value="1"/>
</dbReference>
<feature type="transmembrane region" description="Helical" evidence="8">
    <location>
        <begin position="47"/>
        <end position="68"/>
    </location>
</feature>
<dbReference type="Proteomes" id="UP000295418">
    <property type="component" value="Unassembled WGS sequence"/>
</dbReference>
<evidence type="ECO:0000256" key="2">
    <source>
        <dbReference type="ARBA" id="ARBA00007998"/>
    </source>
</evidence>
<evidence type="ECO:0000256" key="4">
    <source>
        <dbReference type="ARBA" id="ARBA00022544"/>
    </source>
</evidence>
<feature type="transmembrane region" description="Helical" evidence="8">
    <location>
        <begin position="189"/>
        <end position="208"/>
    </location>
</feature>
<dbReference type="Pfam" id="PF03845">
    <property type="entry name" value="Spore_permease"/>
    <property type="match status" value="1"/>
</dbReference>
<comment type="similarity">
    <text evidence="2">Belongs to the amino acid-polyamine-organocation (APC) superfamily. Spore germination protein (SGP) (TC 2.A.3.9) family.</text>
</comment>
<evidence type="ECO:0000313" key="10">
    <source>
        <dbReference type="Proteomes" id="UP000295418"/>
    </source>
</evidence>
<feature type="transmembrane region" description="Helical" evidence="8">
    <location>
        <begin position="88"/>
        <end position="114"/>
    </location>
</feature>
<evidence type="ECO:0000256" key="5">
    <source>
        <dbReference type="ARBA" id="ARBA00022692"/>
    </source>
</evidence>
<protein>
    <submittedName>
        <fullName evidence="9">Spore gernimation protein</fullName>
    </submittedName>
</protein>
<evidence type="ECO:0000256" key="6">
    <source>
        <dbReference type="ARBA" id="ARBA00022989"/>
    </source>
</evidence>
<feature type="transmembrane region" description="Helical" evidence="8">
    <location>
        <begin position="220"/>
        <end position="243"/>
    </location>
</feature>
<dbReference type="NCBIfam" id="TIGR00912">
    <property type="entry name" value="2A0309"/>
    <property type="match status" value="1"/>
</dbReference>
<dbReference type="GO" id="GO:0016020">
    <property type="term" value="C:membrane"/>
    <property type="evidence" value="ECO:0007669"/>
    <property type="project" value="UniProtKB-SubCell"/>
</dbReference>
<dbReference type="InterPro" id="IPR004761">
    <property type="entry name" value="Spore_GerAB"/>
</dbReference>